<sequence length="139" mass="15059">MLATERVQAQELTGIVCTVPSAVQLLQPVTVGGWHDIPPSLPGDSLGAVARLLSWQSCATNGRQAEVARLVIDAGGHVIRVTFDTPPGMQFSDAGLQRQVAALARQLRFRPAFRAGQPTYCQLLVLISAWPEGQLRYVR</sequence>
<protein>
    <recommendedName>
        <fullName evidence="3">TonB C-terminal domain-containing protein</fullName>
    </recommendedName>
</protein>
<evidence type="ECO:0008006" key="3">
    <source>
        <dbReference type="Google" id="ProtNLM"/>
    </source>
</evidence>
<accession>A0A3S0JEQ6</accession>
<gene>
    <name evidence="1" type="ORF">EJV47_19860</name>
</gene>
<reference evidence="1 2" key="1">
    <citation type="submission" date="2018-12" db="EMBL/GenBank/DDBJ databases">
        <title>Hymenobacter gummosus sp. nov., isolated from a spring.</title>
        <authorList>
            <person name="Nie L."/>
        </authorList>
    </citation>
    <scope>NUCLEOTIDE SEQUENCE [LARGE SCALE GENOMIC DNA]</scope>
    <source>
        <strain evidence="1 2">KCTC 52166</strain>
    </source>
</reference>
<keyword evidence="2" id="KW-1185">Reference proteome</keyword>
<dbReference type="Proteomes" id="UP000282184">
    <property type="component" value="Unassembled WGS sequence"/>
</dbReference>
<comment type="caution">
    <text evidence="1">The sequence shown here is derived from an EMBL/GenBank/DDBJ whole genome shotgun (WGS) entry which is preliminary data.</text>
</comment>
<evidence type="ECO:0000313" key="1">
    <source>
        <dbReference type="EMBL" id="RTQ47155.1"/>
    </source>
</evidence>
<dbReference type="EMBL" id="RXOF01000013">
    <property type="protein sequence ID" value="RTQ47155.1"/>
    <property type="molecule type" value="Genomic_DNA"/>
</dbReference>
<proteinExistence type="predicted"/>
<dbReference type="AlphaFoldDB" id="A0A3S0JEQ6"/>
<dbReference type="RefSeq" id="WP_126694954.1">
    <property type="nucleotide sequence ID" value="NZ_RXOF01000013.1"/>
</dbReference>
<organism evidence="1 2">
    <name type="scientific">Hymenobacter gummosus</name>
    <dbReference type="NCBI Taxonomy" id="1776032"/>
    <lineage>
        <taxon>Bacteria</taxon>
        <taxon>Pseudomonadati</taxon>
        <taxon>Bacteroidota</taxon>
        <taxon>Cytophagia</taxon>
        <taxon>Cytophagales</taxon>
        <taxon>Hymenobacteraceae</taxon>
        <taxon>Hymenobacter</taxon>
    </lineage>
</organism>
<evidence type="ECO:0000313" key="2">
    <source>
        <dbReference type="Proteomes" id="UP000282184"/>
    </source>
</evidence>
<dbReference type="OrthoDB" id="9792439at2"/>
<name>A0A3S0JEQ6_9BACT</name>